<dbReference type="OrthoDB" id="2126185at2759"/>
<reference evidence="2" key="2">
    <citation type="journal article" date="2023" name="IMA Fungus">
        <title>Comparative genomic study of the Penicillium genus elucidates a diverse pangenome and 15 lateral gene transfer events.</title>
        <authorList>
            <person name="Petersen C."/>
            <person name="Sorensen T."/>
            <person name="Nielsen M.R."/>
            <person name="Sondergaard T.E."/>
            <person name="Sorensen J.L."/>
            <person name="Fitzpatrick D.A."/>
            <person name="Frisvad J.C."/>
            <person name="Nielsen K.L."/>
        </authorList>
    </citation>
    <scope>NUCLEOTIDE SEQUENCE</scope>
    <source>
        <strain evidence="2">IBT 30761</strain>
    </source>
</reference>
<accession>A0A9W9KLG1</accession>
<keyword evidence="1" id="KW-0812">Transmembrane</keyword>
<feature type="transmembrane region" description="Helical" evidence="1">
    <location>
        <begin position="267"/>
        <end position="290"/>
    </location>
</feature>
<reference evidence="2" key="1">
    <citation type="submission" date="2022-11" db="EMBL/GenBank/DDBJ databases">
        <authorList>
            <person name="Petersen C."/>
        </authorList>
    </citation>
    <scope>NUCLEOTIDE SEQUENCE</scope>
    <source>
        <strain evidence="2">IBT 30761</strain>
    </source>
</reference>
<feature type="transmembrane region" description="Helical" evidence="1">
    <location>
        <begin position="60"/>
        <end position="83"/>
    </location>
</feature>
<feature type="transmembrane region" description="Helical" evidence="1">
    <location>
        <begin position="133"/>
        <end position="152"/>
    </location>
</feature>
<keyword evidence="1" id="KW-1133">Transmembrane helix</keyword>
<feature type="transmembrane region" description="Helical" evidence="1">
    <location>
        <begin position="20"/>
        <end position="39"/>
    </location>
</feature>
<keyword evidence="1" id="KW-0472">Membrane</keyword>
<feature type="transmembrane region" description="Helical" evidence="1">
    <location>
        <begin position="199"/>
        <end position="225"/>
    </location>
</feature>
<feature type="transmembrane region" description="Helical" evidence="1">
    <location>
        <begin position="310"/>
        <end position="336"/>
    </location>
</feature>
<dbReference type="AlphaFoldDB" id="A0A9W9KLG1"/>
<feature type="transmembrane region" description="Helical" evidence="1">
    <location>
        <begin position="164"/>
        <end position="187"/>
    </location>
</feature>
<organism evidence="2 3">
    <name type="scientific">Penicillium argentinense</name>
    <dbReference type="NCBI Taxonomy" id="1131581"/>
    <lineage>
        <taxon>Eukaryota</taxon>
        <taxon>Fungi</taxon>
        <taxon>Dikarya</taxon>
        <taxon>Ascomycota</taxon>
        <taxon>Pezizomycotina</taxon>
        <taxon>Eurotiomycetes</taxon>
        <taxon>Eurotiomycetidae</taxon>
        <taxon>Eurotiales</taxon>
        <taxon>Aspergillaceae</taxon>
        <taxon>Penicillium</taxon>
    </lineage>
</organism>
<evidence type="ECO:0000313" key="3">
    <source>
        <dbReference type="Proteomes" id="UP001149074"/>
    </source>
</evidence>
<proteinExistence type="predicted"/>
<dbReference type="RefSeq" id="XP_056477808.1">
    <property type="nucleotide sequence ID" value="XM_056614836.1"/>
</dbReference>
<name>A0A9W9KLG1_9EURO</name>
<gene>
    <name evidence="2" type="ORF">N7532_002342</name>
</gene>
<protein>
    <submittedName>
        <fullName evidence="2">Uncharacterized protein</fullName>
    </submittedName>
</protein>
<dbReference type="EMBL" id="JAPQKI010000003">
    <property type="protein sequence ID" value="KAJ5109697.1"/>
    <property type="molecule type" value="Genomic_DNA"/>
</dbReference>
<comment type="caution">
    <text evidence="2">The sequence shown here is derived from an EMBL/GenBank/DDBJ whole genome shotgun (WGS) entry which is preliminary data.</text>
</comment>
<keyword evidence="3" id="KW-1185">Reference proteome</keyword>
<evidence type="ECO:0000313" key="2">
    <source>
        <dbReference type="EMBL" id="KAJ5109697.1"/>
    </source>
</evidence>
<evidence type="ECO:0000256" key="1">
    <source>
        <dbReference type="SAM" id="Phobius"/>
    </source>
</evidence>
<sequence>MATIDTNETPPVHYRSLGVFFVYLTIVASLALTCCRTIYVRYQARKKNNDWNSPKARSHAILFIFLTALTLGITWFYMISLFFHSYHEWTLSPTGLAWSAVDMPITTRMGLWLKETYLFQEAWETVVETPKRFWWSGQIFGWCIGWGLFLGIAGRRYNIPHIWVYMLLGQLASIAFGANFFFATIAVSPRPNEKDLSFAWYPAPITELLVIVISFVDTLAVPIFAHKKEFMPILMAPHLLTFVPGMLGPQYSARVTKPEGERTTQRYIVLLQWVAAVAVVLQAYFTYLAVLDIGVDASYAEIASQLLDALYAHPACSSVSWDVIMCNIGFLTWAVVHGFDASKMLGGY</sequence>
<dbReference type="GeneID" id="81353815"/>
<dbReference type="Proteomes" id="UP001149074">
    <property type="component" value="Unassembled WGS sequence"/>
</dbReference>